<dbReference type="Gene3D" id="3.30.479.30">
    <property type="entry name" value="Band 7 domain"/>
    <property type="match status" value="1"/>
</dbReference>
<dbReference type="KEGG" id="alim:106514398"/>
<dbReference type="Pfam" id="PF02036">
    <property type="entry name" value="SCP2"/>
    <property type="match status" value="1"/>
</dbReference>
<dbReference type="Pfam" id="PF01145">
    <property type="entry name" value="Band_7"/>
    <property type="match status" value="1"/>
</dbReference>
<dbReference type="CTD" id="9399"/>
<dbReference type="RefSeq" id="XP_013859108.1">
    <property type="nucleotide sequence ID" value="XM_014003654.1"/>
</dbReference>
<gene>
    <name evidence="5" type="primary">stoml1</name>
</gene>
<dbReference type="PANTHER" id="PTHR10264:SF130">
    <property type="entry name" value="STOMATIN-LIKE PROTEIN 1"/>
    <property type="match status" value="1"/>
</dbReference>
<evidence type="ECO:0000256" key="2">
    <source>
        <dbReference type="SAM" id="Phobius"/>
    </source>
</evidence>
<feature type="domain" description="Band 7" evidence="3">
    <location>
        <begin position="78"/>
        <end position="229"/>
    </location>
</feature>
<keyword evidence="4" id="KW-1185">Reference proteome</keyword>
<dbReference type="InParanoid" id="A0A2I4AUE3"/>
<dbReference type="STRING" id="52670.A0A2I4AUE3"/>
<protein>
    <submittedName>
        <fullName evidence="5">Stomatin-like protein 1</fullName>
    </submittedName>
</protein>
<organism evidence="4 5">
    <name type="scientific">Austrofundulus limnaeus</name>
    <name type="common">Annual killifish</name>
    <dbReference type="NCBI Taxonomy" id="52670"/>
    <lineage>
        <taxon>Eukaryota</taxon>
        <taxon>Metazoa</taxon>
        <taxon>Chordata</taxon>
        <taxon>Craniata</taxon>
        <taxon>Vertebrata</taxon>
        <taxon>Euteleostomi</taxon>
        <taxon>Actinopterygii</taxon>
        <taxon>Neopterygii</taxon>
        <taxon>Teleostei</taxon>
        <taxon>Neoteleostei</taxon>
        <taxon>Acanthomorphata</taxon>
        <taxon>Ovalentaria</taxon>
        <taxon>Atherinomorphae</taxon>
        <taxon>Cyprinodontiformes</taxon>
        <taxon>Rivulidae</taxon>
        <taxon>Austrofundulus</taxon>
    </lineage>
</organism>
<evidence type="ECO:0000256" key="1">
    <source>
        <dbReference type="ARBA" id="ARBA00008164"/>
    </source>
</evidence>
<dbReference type="AlphaFoldDB" id="A0A2I4AUE3"/>
<dbReference type="GO" id="GO:0005886">
    <property type="term" value="C:plasma membrane"/>
    <property type="evidence" value="ECO:0007669"/>
    <property type="project" value="InterPro"/>
</dbReference>
<proteinExistence type="inferred from homology"/>
<dbReference type="SUPFAM" id="SSF117892">
    <property type="entry name" value="Band 7/SPFH domain"/>
    <property type="match status" value="1"/>
</dbReference>
<keyword evidence="2" id="KW-1133">Transmembrane helix</keyword>
<dbReference type="InterPro" id="IPR043202">
    <property type="entry name" value="Band-7_stomatin-like"/>
</dbReference>
<dbReference type="InterPro" id="IPR036527">
    <property type="entry name" value="SCP2_sterol-bd_dom_sf"/>
</dbReference>
<keyword evidence="2" id="KW-0812">Transmembrane</keyword>
<reference evidence="5" key="1">
    <citation type="submission" date="2025-08" db="UniProtKB">
        <authorList>
            <consortium name="RefSeq"/>
        </authorList>
    </citation>
    <scope>IDENTIFICATION</scope>
    <source>
        <strain evidence="5">Quisiro</strain>
        <tissue evidence="5">Liver</tissue>
    </source>
</reference>
<evidence type="ECO:0000313" key="5">
    <source>
        <dbReference type="RefSeq" id="XP_013859108.1"/>
    </source>
</evidence>
<comment type="similarity">
    <text evidence="1">Belongs to the band 7/mec-2 family.</text>
</comment>
<feature type="transmembrane region" description="Helical" evidence="2">
    <location>
        <begin position="51"/>
        <end position="80"/>
    </location>
</feature>
<evidence type="ECO:0000259" key="3">
    <source>
        <dbReference type="SMART" id="SM00244"/>
    </source>
</evidence>
<accession>A0A2I4AUE3</accession>
<dbReference type="Gene3D" id="3.30.1050.10">
    <property type="entry name" value="SCP2 sterol-binding domain"/>
    <property type="match status" value="1"/>
</dbReference>
<dbReference type="InterPro" id="IPR001107">
    <property type="entry name" value="Band_7"/>
</dbReference>
<dbReference type="OrthoDB" id="3592703at2759"/>
<dbReference type="SMART" id="SM00244">
    <property type="entry name" value="PHB"/>
    <property type="match status" value="1"/>
</dbReference>
<name>A0A2I4AUE3_AUSLI</name>
<dbReference type="SUPFAM" id="SSF55718">
    <property type="entry name" value="SCP-like"/>
    <property type="match status" value="1"/>
</dbReference>
<evidence type="ECO:0000313" key="4">
    <source>
        <dbReference type="Proteomes" id="UP000192220"/>
    </source>
</evidence>
<keyword evidence="2" id="KW-0472">Membrane</keyword>
<dbReference type="InterPro" id="IPR001972">
    <property type="entry name" value="Stomatin_HflK_fam"/>
</dbReference>
<dbReference type="PANTHER" id="PTHR10264">
    <property type="entry name" value="BAND 7 PROTEIN-RELATED"/>
    <property type="match status" value="1"/>
</dbReference>
<dbReference type="Proteomes" id="UP000192220">
    <property type="component" value="Unplaced"/>
</dbReference>
<sequence length="404" mass="44777">MFSRSSYELLPQKDLRSQRTPGLFVDSHKGLSFDYIPNVSANDFTDTTQGWLSWICNLVVIFHVYILTFILFPITGWFVLKTVPNYQRIVVFRLGRVCPPKGPGVVLVLPLIDQWQKVDLRTRAFNIPPSQVNTRDGGVLLVGADIQFRIWNPVMSVVSVQDLNASTRMTALNLLTHSLSKKTAREIQTERVKLGEYLGMDINEMTRPWGLEVDRVELTFGSLIKAPEESPAPNYVAPPSVPGLEGLTGSIQHLAMHFLSQGGSSQLHQNDSVTFTDELSSDPEAVSTTPGSVEDLLSDVQTVLSEALVQQIRAYFQFEISAADGQQHKYYLDLSQGRGAVGSGSLCRDPDVTLSMTDGDLVAMFQGALRPFSAYTSGRLKVQGDMKAAMKLEELVKLLKKQHS</sequence>
<dbReference type="GeneID" id="106514398"/>
<dbReference type="InterPro" id="IPR036013">
    <property type="entry name" value="Band_7/SPFH_dom_sf"/>
</dbReference>
<dbReference type="PRINTS" id="PR00721">
    <property type="entry name" value="STOMATIN"/>
</dbReference>
<dbReference type="InterPro" id="IPR003033">
    <property type="entry name" value="SCP2_sterol-bd_dom"/>
</dbReference>